<evidence type="ECO:0000313" key="2">
    <source>
        <dbReference type="Proteomes" id="UP001500582"/>
    </source>
</evidence>
<dbReference type="Proteomes" id="UP001500582">
    <property type="component" value="Unassembled WGS sequence"/>
</dbReference>
<reference evidence="2" key="1">
    <citation type="journal article" date="2019" name="Int. J. Syst. Evol. Microbiol.">
        <title>The Global Catalogue of Microorganisms (GCM) 10K type strain sequencing project: providing services to taxonomists for standard genome sequencing and annotation.</title>
        <authorList>
            <consortium name="The Broad Institute Genomics Platform"/>
            <consortium name="The Broad Institute Genome Sequencing Center for Infectious Disease"/>
            <person name="Wu L."/>
            <person name="Ma J."/>
        </authorList>
    </citation>
    <scope>NUCLEOTIDE SEQUENCE [LARGE SCALE GENOMIC DNA]</scope>
    <source>
        <strain evidence="2">JCM 17705</strain>
    </source>
</reference>
<evidence type="ECO:0000313" key="1">
    <source>
        <dbReference type="EMBL" id="GAA4309966.1"/>
    </source>
</evidence>
<accession>A0ABP8FS64</accession>
<evidence type="ECO:0008006" key="3">
    <source>
        <dbReference type="Google" id="ProtNLM"/>
    </source>
</evidence>
<proteinExistence type="predicted"/>
<organism evidence="1 2">
    <name type="scientific">Mucilaginibacter gynuensis</name>
    <dbReference type="NCBI Taxonomy" id="1302236"/>
    <lineage>
        <taxon>Bacteria</taxon>
        <taxon>Pseudomonadati</taxon>
        <taxon>Bacteroidota</taxon>
        <taxon>Sphingobacteriia</taxon>
        <taxon>Sphingobacteriales</taxon>
        <taxon>Sphingobacteriaceae</taxon>
        <taxon>Mucilaginibacter</taxon>
    </lineage>
</organism>
<dbReference type="EMBL" id="BAABFT010000001">
    <property type="protein sequence ID" value="GAA4309966.1"/>
    <property type="molecule type" value="Genomic_DNA"/>
</dbReference>
<comment type="caution">
    <text evidence="1">The sequence shown here is derived from an EMBL/GenBank/DDBJ whole genome shotgun (WGS) entry which is preliminary data.</text>
</comment>
<sequence>MDTSWNVPHVKKQLTRLLKRNHYDYIFCLLPQPQTHAGHKAATLLALQAVAEMPEADRPVILGATLRNKSDNVQTFEWLKNYEYSRAVSSLPELSTDRTVTFGFQNKINYKVIANWELAAHKSQGATQMTMSKGDLEEFWYFKLNGPKGRLPAAKLFDKLKEPWLEN</sequence>
<dbReference type="Gene3D" id="3.40.50.10320">
    <property type="entry name" value="LmbE-like"/>
    <property type="match status" value="1"/>
</dbReference>
<gene>
    <name evidence="1" type="ORF">GCM10023149_04510</name>
</gene>
<dbReference type="InterPro" id="IPR024078">
    <property type="entry name" value="LmbE-like_dom_sf"/>
</dbReference>
<keyword evidence="2" id="KW-1185">Reference proteome</keyword>
<protein>
    <recommendedName>
        <fullName evidence="3">GlcNAc-PI de-N-acetylase</fullName>
    </recommendedName>
</protein>
<name>A0ABP8FS64_9SPHI</name>